<name>A0A6A4GEE9_9AGAR</name>
<feature type="non-terminal residue" evidence="2">
    <location>
        <position position="210"/>
    </location>
</feature>
<dbReference type="Proteomes" id="UP000799118">
    <property type="component" value="Unassembled WGS sequence"/>
</dbReference>
<feature type="region of interest" description="Disordered" evidence="1">
    <location>
        <begin position="67"/>
        <end position="101"/>
    </location>
</feature>
<reference evidence="2" key="1">
    <citation type="journal article" date="2019" name="Environ. Microbiol.">
        <title>Fungal ecological strategies reflected in gene transcription - a case study of two litter decomposers.</title>
        <authorList>
            <person name="Barbi F."/>
            <person name="Kohler A."/>
            <person name="Barry K."/>
            <person name="Baskaran P."/>
            <person name="Daum C."/>
            <person name="Fauchery L."/>
            <person name="Ihrmark K."/>
            <person name="Kuo A."/>
            <person name="LaButti K."/>
            <person name="Lipzen A."/>
            <person name="Morin E."/>
            <person name="Grigoriev I.V."/>
            <person name="Henrissat B."/>
            <person name="Lindahl B."/>
            <person name="Martin F."/>
        </authorList>
    </citation>
    <scope>NUCLEOTIDE SEQUENCE</scope>
    <source>
        <strain evidence="2">JB14</strain>
    </source>
</reference>
<gene>
    <name evidence="2" type="ORF">BT96DRAFT_950942</name>
</gene>
<evidence type="ECO:0008006" key="4">
    <source>
        <dbReference type="Google" id="ProtNLM"/>
    </source>
</evidence>
<evidence type="ECO:0000256" key="1">
    <source>
        <dbReference type="SAM" id="MobiDB-lite"/>
    </source>
</evidence>
<organism evidence="2 3">
    <name type="scientific">Gymnopus androsaceus JB14</name>
    <dbReference type="NCBI Taxonomy" id="1447944"/>
    <lineage>
        <taxon>Eukaryota</taxon>
        <taxon>Fungi</taxon>
        <taxon>Dikarya</taxon>
        <taxon>Basidiomycota</taxon>
        <taxon>Agaricomycotina</taxon>
        <taxon>Agaricomycetes</taxon>
        <taxon>Agaricomycetidae</taxon>
        <taxon>Agaricales</taxon>
        <taxon>Marasmiineae</taxon>
        <taxon>Omphalotaceae</taxon>
        <taxon>Gymnopus</taxon>
    </lineage>
</organism>
<keyword evidence="3" id="KW-1185">Reference proteome</keyword>
<evidence type="ECO:0000313" key="2">
    <source>
        <dbReference type="EMBL" id="KAE9383912.1"/>
    </source>
</evidence>
<dbReference type="InterPro" id="IPR011009">
    <property type="entry name" value="Kinase-like_dom_sf"/>
</dbReference>
<evidence type="ECO:0000313" key="3">
    <source>
        <dbReference type="Proteomes" id="UP000799118"/>
    </source>
</evidence>
<dbReference type="AlphaFoldDB" id="A0A6A4GEE9"/>
<dbReference type="OrthoDB" id="3055171at2759"/>
<feature type="compositionally biased region" description="Basic and acidic residues" evidence="1">
    <location>
        <begin position="67"/>
        <end position="93"/>
    </location>
</feature>
<protein>
    <recommendedName>
        <fullName evidence="4">Protein kinase domain-containing protein</fullName>
    </recommendedName>
</protein>
<proteinExistence type="predicted"/>
<dbReference type="EMBL" id="ML770286">
    <property type="protein sequence ID" value="KAE9383912.1"/>
    <property type="molecule type" value="Genomic_DNA"/>
</dbReference>
<accession>A0A6A4GEE9</accession>
<dbReference type="SUPFAM" id="SSF56112">
    <property type="entry name" value="Protein kinase-like (PK-like)"/>
    <property type="match status" value="1"/>
</dbReference>
<sequence>MAHAVHTDATFIIFHRGASEIICIRHRASQTLYVSEIIDTCTNYGKLQTELYAAILKDNADRQEIWEKKHPPRLEQKEETKKRPLELQKDSSRKRSRSNSDCGAHPLKVYFTLPAYNMKTSEGKIRSLPVRPSYSLDSCLRLDLKQRIGGGAIGTTYRATLTIGSDSTRCEDVVVKLANNDDRSRKHLRHEFSIYEHLARAKVQAVPHLY</sequence>